<dbReference type="Proteomes" id="UP000713596">
    <property type="component" value="Unassembled WGS sequence"/>
</dbReference>
<proteinExistence type="predicted"/>
<evidence type="ECO:0000313" key="1">
    <source>
        <dbReference type="EMBL" id="MBU3805362.1"/>
    </source>
</evidence>
<sequence>MTAMHQYQKAHRFSKLGKLQQKSEIHYHVKCLPGNLAYYTVRLTSNQQVMEEQLKLVCITPAKACMIVDFLCENAVGFSCWKDVVLDAAAKI</sequence>
<comment type="caution">
    <text evidence="1">The sequence shown here is derived from an EMBL/GenBank/DDBJ whole genome shotgun (WGS) entry which is preliminary data.</text>
</comment>
<dbReference type="EMBL" id="JAHLFP010000003">
    <property type="protein sequence ID" value="MBU3805362.1"/>
    <property type="molecule type" value="Genomic_DNA"/>
</dbReference>
<accession>A0A948SZV1</accession>
<protein>
    <submittedName>
        <fullName evidence="1">Uncharacterized protein</fullName>
    </submittedName>
</protein>
<reference evidence="1" key="1">
    <citation type="journal article" date="2021" name="PeerJ">
        <title>Extensive microbial diversity within the chicken gut microbiome revealed by metagenomics and culture.</title>
        <authorList>
            <person name="Gilroy R."/>
            <person name="Ravi A."/>
            <person name="Getino M."/>
            <person name="Pursley I."/>
            <person name="Horton D.L."/>
            <person name="Alikhan N.F."/>
            <person name="Baker D."/>
            <person name="Gharbi K."/>
            <person name="Hall N."/>
            <person name="Watson M."/>
            <person name="Adriaenssens E.M."/>
            <person name="Foster-Nyarko E."/>
            <person name="Jarju S."/>
            <person name="Secka A."/>
            <person name="Antonio M."/>
            <person name="Oren A."/>
            <person name="Chaudhuri R.R."/>
            <person name="La Ragione R."/>
            <person name="Hildebrand F."/>
            <person name="Pallen M.J."/>
        </authorList>
    </citation>
    <scope>NUCLEOTIDE SEQUENCE</scope>
    <source>
        <strain evidence="1">B5_2728</strain>
    </source>
</reference>
<name>A0A948SZV1_9FIRM</name>
<dbReference type="AlphaFoldDB" id="A0A948SZV1"/>
<organism evidence="1 2">
    <name type="scientific">Candidatus Allofournierella pullistercoris</name>
    <dbReference type="NCBI Taxonomy" id="2838597"/>
    <lineage>
        <taxon>Bacteria</taxon>
        <taxon>Bacillati</taxon>
        <taxon>Bacillota</taxon>
        <taxon>Clostridia</taxon>
        <taxon>Eubacteriales</taxon>
        <taxon>Oscillospiraceae</taxon>
        <taxon>Allofournierella</taxon>
    </lineage>
</organism>
<reference evidence="1" key="2">
    <citation type="submission" date="2021-04" db="EMBL/GenBank/DDBJ databases">
        <authorList>
            <person name="Gilroy R."/>
        </authorList>
    </citation>
    <scope>NUCLEOTIDE SEQUENCE</scope>
    <source>
        <strain evidence="1">B5_2728</strain>
    </source>
</reference>
<gene>
    <name evidence="1" type="ORF">H9882_00445</name>
</gene>
<evidence type="ECO:0000313" key="2">
    <source>
        <dbReference type="Proteomes" id="UP000713596"/>
    </source>
</evidence>